<dbReference type="EMBL" id="JBBWWQ010000017">
    <property type="protein sequence ID" value="KAK8923688.1"/>
    <property type="molecule type" value="Genomic_DNA"/>
</dbReference>
<dbReference type="Proteomes" id="UP001418222">
    <property type="component" value="Unassembled WGS sequence"/>
</dbReference>
<organism evidence="1 2">
    <name type="scientific">Platanthera zijinensis</name>
    <dbReference type="NCBI Taxonomy" id="2320716"/>
    <lineage>
        <taxon>Eukaryota</taxon>
        <taxon>Viridiplantae</taxon>
        <taxon>Streptophyta</taxon>
        <taxon>Embryophyta</taxon>
        <taxon>Tracheophyta</taxon>
        <taxon>Spermatophyta</taxon>
        <taxon>Magnoliopsida</taxon>
        <taxon>Liliopsida</taxon>
        <taxon>Asparagales</taxon>
        <taxon>Orchidaceae</taxon>
        <taxon>Orchidoideae</taxon>
        <taxon>Orchideae</taxon>
        <taxon>Orchidinae</taxon>
        <taxon>Platanthera</taxon>
    </lineage>
</organism>
<comment type="caution">
    <text evidence="1">The sequence shown here is derived from an EMBL/GenBank/DDBJ whole genome shotgun (WGS) entry which is preliminary data.</text>
</comment>
<sequence>MGRNLSGYCIRQRTRFGPCGFPSSNRPTRLPLLAAFPQRSALLLAPGSRLFFPPFLSVDSPFLTAAFSPFSLSLPPVDPPLSAFYSLSSPPVGPTSRCQLCLPLTARAPSRPVPPLLAARVVLLATSSLGVPCRAVSFLARPSSPCRSSTPTRGLLLRLILPLAVSLSCRSSSYSRSLFLPLEFPTRGLLPSASSRCFPLLVTRSLYLTAEPSPFFRAVFSSRSCLAAGVLTVPVQIVLALSPHLVAASCRSLPWACRRDYPLRPLI</sequence>
<evidence type="ECO:0000313" key="1">
    <source>
        <dbReference type="EMBL" id="KAK8923688.1"/>
    </source>
</evidence>
<protein>
    <submittedName>
        <fullName evidence="1">Uncharacterized protein</fullName>
    </submittedName>
</protein>
<name>A0AAP0B1M4_9ASPA</name>
<dbReference type="AlphaFoldDB" id="A0AAP0B1M4"/>
<keyword evidence="2" id="KW-1185">Reference proteome</keyword>
<proteinExistence type="predicted"/>
<reference evidence="1 2" key="1">
    <citation type="journal article" date="2022" name="Nat. Plants">
        <title>Genomes of leafy and leafless Platanthera orchids illuminate the evolution of mycoheterotrophy.</title>
        <authorList>
            <person name="Li M.H."/>
            <person name="Liu K.W."/>
            <person name="Li Z."/>
            <person name="Lu H.C."/>
            <person name="Ye Q.L."/>
            <person name="Zhang D."/>
            <person name="Wang J.Y."/>
            <person name="Li Y.F."/>
            <person name="Zhong Z.M."/>
            <person name="Liu X."/>
            <person name="Yu X."/>
            <person name="Liu D.K."/>
            <person name="Tu X.D."/>
            <person name="Liu B."/>
            <person name="Hao Y."/>
            <person name="Liao X.Y."/>
            <person name="Jiang Y.T."/>
            <person name="Sun W.H."/>
            <person name="Chen J."/>
            <person name="Chen Y.Q."/>
            <person name="Ai Y."/>
            <person name="Zhai J.W."/>
            <person name="Wu S.S."/>
            <person name="Zhou Z."/>
            <person name="Hsiao Y.Y."/>
            <person name="Wu W.L."/>
            <person name="Chen Y.Y."/>
            <person name="Lin Y.F."/>
            <person name="Hsu J.L."/>
            <person name="Li C.Y."/>
            <person name="Wang Z.W."/>
            <person name="Zhao X."/>
            <person name="Zhong W.Y."/>
            <person name="Ma X.K."/>
            <person name="Ma L."/>
            <person name="Huang J."/>
            <person name="Chen G.Z."/>
            <person name="Huang M.Z."/>
            <person name="Huang L."/>
            <person name="Peng D.H."/>
            <person name="Luo Y.B."/>
            <person name="Zou S.Q."/>
            <person name="Chen S.P."/>
            <person name="Lan S."/>
            <person name="Tsai W.C."/>
            <person name="Van de Peer Y."/>
            <person name="Liu Z.J."/>
        </authorList>
    </citation>
    <scope>NUCLEOTIDE SEQUENCE [LARGE SCALE GENOMIC DNA]</scope>
    <source>
        <strain evidence="1">Lor287</strain>
    </source>
</reference>
<evidence type="ECO:0000313" key="2">
    <source>
        <dbReference type="Proteomes" id="UP001418222"/>
    </source>
</evidence>
<gene>
    <name evidence="1" type="ORF">KSP39_PZI019130</name>
</gene>
<accession>A0AAP0B1M4</accession>